<gene>
    <name evidence="14" type="ORF">EV686_102311</name>
</gene>
<comment type="subcellular location">
    <subcellularLocation>
        <location evidence="1">Cell membrane</location>
        <topology evidence="1">Multi-pass membrane protein</topology>
    </subcellularLocation>
</comment>
<evidence type="ECO:0000256" key="4">
    <source>
        <dbReference type="ARBA" id="ARBA00022692"/>
    </source>
</evidence>
<evidence type="ECO:0000256" key="7">
    <source>
        <dbReference type="SAM" id="MobiDB-lite"/>
    </source>
</evidence>
<evidence type="ECO:0000313" key="15">
    <source>
        <dbReference type="Proteomes" id="UP000294692"/>
    </source>
</evidence>
<feature type="transmembrane region" description="Helical" evidence="8">
    <location>
        <begin position="542"/>
        <end position="564"/>
    </location>
</feature>
<organism evidence="14 15">
    <name type="scientific">Paracandidimonas soli</name>
    <dbReference type="NCBI Taxonomy" id="1917182"/>
    <lineage>
        <taxon>Bacteria</taxon>
        <taxon>Pseudomonadati</taxon>
        <taxon>Pseudomonadota</taxon>
        <taxon>Betaproteobacteria</taxon>
        <taxon>Burkholderiales</taxon>
        <taxon>Alcaligenaceae</taxon>
        <taxon>Paracandidimonas</taxon>
    </lineage>
</organism>
<name>A0A4R3VD80_9BURK</name>
<protein>
    <submittedName>
        <fullName evidence="14">Small-conductance mechanosensitive channel</fullName>
    </submittedName>
</protein>
<dbReference type="Proteomes" id="UP000294692">
    <property type="component" value="Unassembled WGS sequence"/>
</dbReference>
<reference evidence="14 15" key="1">
    <citation type="submission" date="2019-03" db="EMBL/GenBank/DDBJ databases">
        <title>Genomic Encyclopedia of Type Strains, Phase IV (KMG-IV): sequencing the most valuable type-strain genomes for metagenomic binning, comparative biology and taxonomic classification.</title>
        <authorList>
            <person name="Goeker M."/>
        </authorList>
    </citation>
    <scope>NUCLEOTIDE SEQUENCE [LARGE SCALE GENOMIC DNA]</scope>
    <source>
        <strain evidence="14 15">DSM 100048</strain>
    </source>
</reference>
<evidence type="ECO:0000259" key="10">
    <source>
        <dbReference type="Pfam" id="PF00924"/>
    </source>
</evidence>
<sequence>MFSFRAHNHLKVGRAGKGLMALLCSVLLWFSISASHAQQGGAPAESRDASYEALADLLEDRQMREQLIQQLRSRAGEAGAEAAAQPSAASRQAGSSPPAQTPGKPEDTIPGALQAFAAGMKSDIAETWLVVKALATGNPVPANRMEQWRPALAGLAIAIISALLAYVLLRLAASYAFRRMNDWVMLDAGKPPQPAAPVQEPGKAKRRLKSLALGRKLLAVIGAFAVDIAVVALAALAAYAAVILFASPGASASLFAMQFLTAFVLVESSKAVSRAVFSTRYDQLRLLPLSSETAAYWNRWLIILIAAAGYSLMVAVPVAQALLSEGTGRLLGLVLMLMVYLYAISMVWRNRREVSEGLRAYAEKSAAPVFGTLLRILARIWHWMVLTYFTVFFIVSQTNQQHAFDFMFHATVQTIVAVLAGLLLSAILSALLARHINLPDNWRKALPLLEARVNAYVPAFLRSLRLLILIVVVLVVLDAWRIFDLAGWLGSENGQKAVGTLIHVGIILLVAALVWTVLASIIEHRLGISTGKNKPTEREKTLLMLFRSAASAVIATLTVLVVLSQIGIDIGPLIAGAGVVGLAIGFGAQKLVQDVITGIFIQLENGMNQNDIVEVVGLFGTVEKITIRSVAIRTLDGGYHLIPFSTIDKVSNHTRDYGYHFGEYNIGHRENVDEAVKQLEQAFAELKQDPELASEILEDISIPGVTALNERGFTIRVLIKTTPGMQWAVQRAFNRLVKKYFDAAGIEIPYPHTVLQFGRGKDGHIEPADARTVEALSQAVGRPPVPERNPKPLPSEETKPDMP</sequence>
<dbReference type="AlphaFoldDB" id="A0A4R3VD80"/>
<dbReference type="Pfam" id="PF21082">
    <property type="entry name" value="MS_channel_3rd"/>
    <property type="match status" value="1"/>
</dbReference>
<dbReference type="PANTHER" id="PTHR30460:SF0">
    <property type="entry name" value="MODERATE CONDUCTANCE MECHANOSENSITIVE CHANNEL YBIO"/>
    <property type="match status" value="1"/>
</dbReference>
<dbReference type="InterPro" id="IPR006685">
    <property type="entry name" value="MscS_channel_2nd"/>
</dbReference>
<dbReference type="Pfam" id="PF21088">
    <property type="entry name" value="MS_channel_1st"/>
    <property type="match status" value="1"/>
</dbReference>
<feature type="transmembrane region" description="Helical" evidence="8">
    <location>
        <begin position="369"/>
        <end position="394"/>
    </location>
</feature>
<dbReference type="Pfam" id="PF25392">
    <property type="entry name" value="MS_channel_TM1"/>
    <property type="match status" value="1"/>
</dbReference>
<dbReference type="Gene3D" id="3.30.70.100">
    <property type="match status" value="1"/>
</dbReference>
<dbReference type="InterPro" id="IPR045276">
    <property type="entry name" value="YbiO_bact"/>
</dbReference>
<dbReference type="EMBL" id="SMBX01000002">
    <property type="protein sequence ID" value="TCV01598.1"/>
    <property type="molecule type" value="Genomic_DNA"/>
</dbReference>
<feature type="compositionally biased region" description="Basic and acidic residues" evidence="7">
    <location>
        <begin position="788"/>
        <end position="803"/>
    </location>
</feature>
<feature type="transmembrane region" description="Helical" evidence="8">
    <location>
        <begin position="217"/>
        <end position="239"/>
    </location>
</feature>
<dbReference type="SUPFAM" id="SSF82861">
    <property type="entry name" value="Mechanosensitive channel protein MscS (YggB), transmembrane region"/>
    <property type="match status" value="1"/>
</dbReference>
<keyword evidence="3" id="KW-1003">Cell membrane</keyword>
<accession>A0A4R3VD80</accession>
<evidence type="ECO:0000259" key="11">
    <source>
        <dbReference type="Pfam" id="PF21082"/>
    </source>
</evidence>
<dbReference type="InterPro" id="IPR023408">
    <property type="entry name" value="MscS_beta-dom_sf"/>
</dbReference>
<feature type="transmembrane region" description="Helical" evidence="8">
    <location>
        <begin position="406"/>
        <end position="432"/>
    </location>
</feature>
<proteinExistence type="inferred from homology"/>
<evidence type="ECO:0000259" key="13">
    <source>
        <dbReference type="Pfam" id="PF25392"/>
    </source>
</evidence>
<dbReference type="Gene3D" id="1.10.287.1260">
    <property type="match status" value="1"/>
</dbReference>
<feature type="domain" description="Moderate conductance mechanosensitive channel YbiO-like transmembrane helix 1" evidence="13">
    <location>
        <begin position="410"/>
        <end position="488"/>
    </location>
</feature>
<feature type="transmembrane region" description="Helical" evidence="8">
    <location>
        <begin position="497"/>
        <end position="522"/>
    </location>
</feature>
<keyword evidence="6 8" id="KW-0472">Membrane</keyword>
<evidence type="ECO:0000256" key="1">
    <source>
        <dbReference type="ARBA" id="ARBA00004651"/>
    </source>
</evidence>
<evidence type="ECO:0000313" key="14">
    <source>
        <dbReference type="EMBL" id="TCV01598.1"/>
    </source>
</evidence>
<evidence type="ECO:0000256" key="9">
    <source>
        <dbReference type="SAM" id="SignalP"/>
    </source>
</evidence>
<dbReference type="Pfam" id="PF00924">
    <property type="entry name" value="MS_channel_2nd"/>
    <property type="match status" value="1"/>
</dbReference>
<feature type="transmembrane region" description="Helical" evidence="8">
    <location>
        <begin position="300"/>
        <end position="323"/>
    </location>
</feature>
<evidence type="ECO:0000256" key="3">
    <source>
        <dbReference type="ARBA" id="ARBA00022475"/>
    </source>
</evidence>
<feature type="transmembrane region" description="Helical" evidence="8">
    <location>
        <begin position="329"/>
        <end position="348"/>
    </location>
</feature>
<evidence type="ECO:0000256" key="5">
    <source>
        <dbReference type="ARBA" id="ARBA00022989"/>
    </source>
</evidence>
<dbReference type="InterPro" id="IPR049278">
    <property type="entry name" value="MS_channel_C"/>
</dbReference>
<dbReference type="SUPFAM" id="SSF82689">
    <property type="entry name" value="Mechanosensitive channel protein MscS (YggB), C-terminal domain"/>
    <property type="match status" value="1"/>
</dbReference>
<feature type="transmembrane region" description="Helical" evidence="8">
    <location>
        <begin position="453"/>
        <end position="477"/>
    </location>
</feature>
<dbReference type="Gene3D" id="2.30.30.60">
    <property type="match status" value="1"/>
</dbReference>
<feature type="domain" description="Mechanosensitive ion channel MscS C-terminal" evidence="11">
    <location>
        <begin position="666"/>
        <end position="748"/>
    </location>
</feature>
<dbReference type="RefSeq" id="WP_243650755.1">
    <property type="nucleotide sequence ID" value="NZ_JBHRVM010000001.1"/>
</dbReference>
<comment type="caution">
    <text evidence="14">The sequence shown here is derived from an EMBL/GenBank/DDBJ whole genome shotgun (WGS) entry which is preliminary data.</text>
</comment>
<keyword evidence="4 8" id="KW-0812">Transmembrane</keyword>
<feature type="region of interest" description="Disordered" evidence="7">
    <location>
        <begin position="777"/>
        <end position="803"/>
    </location>
</feature>
<comment type="similarity">
    <text evidence="2">Belongs to the MscS (TC 1.A.23) family.</text>
</comment>
<evidence type="ECO:0000256" key="6">
    <source>
        <dbReference type="ARBA" id="ARBA00023136"/>
    </source>
</evidence>
<feature type="transmembrane region" description="Helical" evidence="8">
    <location>
        <begin position="148"/>
        <end position="169"/>
    </location>
</feature>
<feature type="signal peptide" evidence="9">
    <location>
        <begin position="1"/>
        <end position="37"/>
    </location>
</feature>
<dbReference type="InterPro" id="IPR011014">
    <property type="entry name" value="MscS_channel_TM-2"/>
</dbReference>
<feature type="transmembrane region" description="Helical" evidence="8">
    <location>
        <begin position="245"/>
        <end position="266"/>
    </location>
</feature>
<feature type="domain" description="Mechanosensitive ion channel MscS" evidence="10">
    <location>
        <begin position="591"/>
        <end position="655"/>
    </location>
</feature>
<dbReference type="SUPFAM" id="SSF50182">
    <property type="entry name" value="Sm-like ribonucleoproteins"/>
    <property type="match status" value="1"/>
</dbReference>
<keyword evidence="15" id="KW-1185">Reference proteome</keyword>
<dbReference type="PANTHER" id="PTHR30460">
    <property type="entry name" value="MODERATE CONDUCTANCE MECHANOSENSITIVE CHANNEL YBIO"/>
    <property type="match status" value="1"/>
</dbReference>
<feature type="transmembrane region" description="Helical" evidence="8">
    <location>
        <begin position="570"/>
        <end position="588"/>
    </location>
</feature>
<feature type="compositionally biased region" description="Low complexity" evidence="7">
    <location>
        <begin position="79"/>
        <end position="98"/>
    </location>
</feature>
<evidence type="ECO:0000256" key="2">
    <source>
        <dbReference type="ARBA" id="ARBA00008017"/>
    </source>
</evidence>
<evidence type="ECO:0000259" key="12">
    <source>
        <dbReference type="Pfam" id="PF21088"/>
    </source>
</evidence>
<keyword evidence="9" id="KW-0732">Signal</keyword>
<feature type="domain" description="Mechanosensitive ion channel transmembrane helices 2/3" evidence="12">
    <location>
        <begin position="553"/>
        <end position="589"/>
    </location>
</feature>
<feature type="chain" id="PRO_5020493593" evidence="9">
    <location>
        <begin position="38"/>
        <end position="803"/>
    </location>
</feature>
<evidence type="ECO:0000256" key="8">
    <source>
        <dbReference type="SAM" id="Phobius"/>
    </source>
</evidence>
<dbReference type="InterPro" id="IPR011066">
    <property type="entry name" value="MscS_channel_C_sf"/>
</dbReference>
<keyword evidence="5 8" id="KW-1133">Transmembrane helix</keyword>
<dbReference type="GO" id="GO:0008381">
    <property type="term" value="F:mechanosensitive monoatomic ion channel activity"/>
    <property type="evidence" value="ECO:0007669"/>
    <property type="project" value="InterPro"/>
</dbReference>
<dbReference type="GO" id="GO:0005886">
    <property type="term" value="C:plasma membrane"/>
    <property type="evidence" value="ECO:0007669"/>
    <property type="project" value="UniProtKB-SubCell"/>
</dbReference>
<feature type="region of interest" description="Disordered" evidence="7">
    <location>
        <begin position="79"/>
        <end position="110"/>
    </location>
</feature>
<dbReference type="InterPro" id="IPR049142">
    <property type="entry name" value="MS_channel_1st"/>
</dbReference>
<dbReference type="InterPro" id="IPR057485">
    <property type="entry name" value="YbiO-like_TM1"/>
</dbReference>
<dbReference type="InterPro" id="IPR010920">
    <property type="entry name" value="LSM_dom_sf"/>
</dbReference>